<evidence type="ECO:0000313" key="9">
    <source>
        <dbReference type="Proteomes" id="UP000542353"/>
    </source>
</evidence>
<feature type="chain" id="PRO_5031165136" evidence="6">
    <location>
        <begin position="27"/>
        <end position="257"/>
    </location>
</feature>
<dbReference type="PANTHER" id="PTHR34001">
    <property type="entry name" value="BLL7405 PROTEIN"/>
    <property type="match status" value="1"/>
</dbReference>
<dbReference type="Proteomes" id="UP000542353">
    <property type="component" value="Unassembled WGS sequence"/>
</dbReference>
<proteinExistence type="inferred from homology"/>
<evidence type="ECO:0000256" key="3">
    <source>
        <dbReference type="ARBA" id="ARBA00023136"/>
    </source>
</evidence>
<keyword evidence="3" id="KW-0472">Membrane</keyword>
<dbReference type="EMBL" id="JACHIH010000002">
    <property type="protein sequence ID" value="MBB5045775.1"/>
    <property type="molecule type" value="Genomic_DNA"/>
</dbReference>
<comment type="caution">
    <text evidence="8">The sequence shown here is derived from an EMBL/GenBank/DDBJ whole genome shotgun (WGS) entry which is preliminary data.</text>
</comment>
<evidence type="ECO:0000313" key="8">
    <source>
        <dbReference type="EMBL" id="MBB5045775.1"/>
    </source>
</evidence>
<feature type="signal peptide" evidence="6">
    <location>
        <begin position="1"/>
        <end position="26"/>
    </location>
</feature>
<evidence type="ECO:0000256" key="6">
    <source>
        <dbReference type="SAM" id="SignalP"/>
    </source>
</evidence>
<evidence type="ECO:0000256" key="4">
    <source>
        <dbReference type="ARBA" id="ARBA00023237"/>
    </source>
</evidence>
<protein>
    <submittedName>
        <fullName evidence="8">Outer membrane immunogenic protein</fullName>
    </submittedName>
</protein>
<dbReference type="InterPro" id="IPR051692">
    <property type="entry name" value="OMP-like"/>
</dbReference>
<evidence type="ECO:0000259" key="7">
    <source>
        <dbReference type="Pfam" id="PF13505"/>
    </source>
</evidence>
<dbReference type="PANTHER" id="PTHR34001:SF3">
    <property type="entry name" value="BLL7405 PROTEIN"/>
    <property type="match status" value="1"/>
</dbReference>
<keyword evidence="2 6" id="KW-0732">Signal</keyword>
<dbReference type="Gene3D" id="2.40.160.20">
    <property type="match status" value="1"/>
</dbReference>
<dbReference type="InterPro" id="IPR011250">
    <property type="entry name" value="OMP/PagP_B-barrel"/>
</dbReference>
<keyword evidence="4" id="KW-0998">Cell outer membrane</keyword>
<dbReference type="Pfam" id="PF13505">
    <property type="entry name" value="OMP_b-brl"/>
    <property type="match status" value="1"/>
</dbReference>
<keyword evidence="9" id="KW-1185">Reference proteome</keyword>
<reference evidence="8 9" key="1">
    <citation type="submission" date="2020-08" db="EMBL/GenBank/DDBJ databases">
        <title>Genomic Encyclopedia of Type Strains, Phase IV (KMG-IV): sequencing the most valuable type-strain genomes for metagenomic binning, comparative biology and taxonomic classification.</title>
        <authorList>
            <person name="Goeker M."/>
        </authorList>
    </citation>
    <scope>NUCLEOTIDE SEQUENCE [LARGE SCALE GENOMIC DNA]</scope>
    <source>
        <strain evidence="8 9">DSM 12706</strain>
    </source>
</reference>
<comment type="subcellular location">
    <subcellularLocation>
        <location evidence="1">Cell outer membrane</location>
    </subcellularLocation>
</comment>
<dbReference type="InterPro" id="IPR027385">
    <property type="entry name" value="Beta-barrel_OMP"/>
</dbReference>
<dbReference type="RefSeq" id="WP_184253961.1">
    <property type="nucleotide sequence ID" value="NZ_JACHIH010000002.1"/>
</dbReference>
<evidence type="ECO:0000256" key="2">
    <source>
        <dbReference type="ARBA" id="ARBA00022729"/>
    </source>
</evidence>
<organism evidence="8 9">
    <name type="scientific">Rhodopseudomonas rhenobacensis</name>
    <dbReference type="NCBI Taxonomy" id="87461"/>
    <lineage>
        <taxon>Bacteria</taxon>
        <taxon>Pseudomonadati</taxon>
        <taxon>Pseudomonadota</taxon>
        <taxon>Alphaproteobacteria</taxon>
        <taxon>Hyphomicrobiales</taxon>
        <taxon>Nitrobacteraceae</taxon>
        <taxon>Rhodopseudomonas</taxon>
    </lineage>
</organism>
<evidence type="ECO:0000256" key="1">
    <source>
        <dbReference type="ARBA" id="ARBA00004442"/>
    </source>
</evidence>
<name>A0A7W7Z0J5_9BRAD</name>
<comment type="similarity">
    <text evidence="5">Belongs to the Omp25/RopB family.</text>
</comment>
<evidence type="ECO:0000256" key="5">
    <source>
        <dbReference type="ARBA" id="ARBA00038306"/>
    </source>
</evidence>
<dbReference type="GO" id="GO:0009279">
    <property type="term" value="C:cell outer membrane"/>
    <property type="evidence" value="ECO:0007669"/>
    <property type="project" value="UniProtKB-SubCell"/>
</dbReference>
<sequence>MTRFSRGGLAALVTLAALAMASSASAADVAAYRSALPIAAPGGAWSGLYLGGNGGWGSSRKCWDFVNAAGSFLSSEGCHDATGGTAGGQLGYRWQAANLVFGVEAQGNWADFNGSNISIAFPTVVNATKVDSFGLFTGQIGNAWGNTLLYLKAGGAVTSDRYTGYLTSNGVQISDAVKDTRWGAVVGVGVEYGFGGAWSVGVEYDHMFMQDKLIRFTNIGTVAPAGTAYASDRIHQDVDLVTLRLNYRWGGRAVARD</sequence>
<gene>
    <name evidence="8" type="ORF">HNR60_000510</name>
</gene>
<dbReference type="AlphaFoldDB" id="A0A7W7Z0J5"/>
<dbReference type="SUPFAM" id="SSF56925">
    <property type="entry name" value="OMPA-like"/>
    <property type="match status" value="1"/>
</dbReference>
<accession>A0A7W7Z0J5</accession>
<feature type="domain" description="Outer membrane protein beta-barrel" evidence="7">
    <location>
        <begin position="15"/>
        <end position="219"/>
    </location>
</feature>